<name>A0A699YT81_HAELA</name>
<dbReference type="EMBL" id="BLLF01000503">
    <property type="protein sequence ID" value="GFH12435.1"/>
    <property type="molecule type" value="Genomic_DNA"/>
</dbReference>
<evidence type="ECO:0000259" key="2">
    <source>
        <dbReference type="Pfam" id="PF01738"/>
    </source>
</evidence>
<reference evidence="3 4" key="1">
    <citation type="submission" date="2020-02" db="EMBL/GenBank/DDBJ databases">
        <title>Draft genome sequence of Haematococcus lacustris strain NIES-144.</title>
        <authorList>
            <person name="Morimoto D."/>
            <person name="Nakagawa S."/>
            <person name="Yoshida T."/>
            <person name="Sawayama S."/>
        </authorList>
    </citation>
    <scope>NUCLEOTIDE SEQUENCE [LARGE SCALE GENOMIC DNA]</scope>
    <source>
        <strain evidence="3 4">NIES-144</strain>
    </source>
</reference>
<dbReference type="InterPro" id="IPR051049">
    <property type="entry name" value="Dienelactone_hydrolase-like"/>
</dbReference>
<evidence type="ECO:0000313" key="4">
    <source>
        <dbReference type="Proteomes" id="UP000485058"/>
    </source>
</evidence>
<feature type="chain" id="PRO_5025355137" evidence="1">
    <location>
        <begin position="25"/>
        <end position="122"/>
    </location>
</feature>
<dbReference type="AlphaFoldDB" id="A0A699YT81"/>
<sequence length="122" mass="13048">MGGALTFAAAQHVPLLVAAAPCYGIPDARYFQVESIKIPLLGTFGGRDTHTGFADPAKIKAAGGNIDMRIFPSAPHGFLNQITGSEGIERVKKLNNGVIADEEDLQAAWSRLIAFFKLHLQS</sequence>
<keyword evidence="4" id="KW-1185">Reference proteome</keyword>
<gene>
    <name evidence="3" type="ORF">HaLaN_08126</name>
</gene>
<proteinExistence type="predicted"/>
<feature type="domain" description="Dienelactone hydrolase" evidence="2">
    <location>
        <begin position="1"/>
        <end position="118"/>
    </location>
</feature>
<dbReference type="SUPFAM" id="SSF53474">
    <property type="entry name" value="alpha/beta-Hydrolases"/>
    <property type="match status" value="1"/>
</dbReference>
<evidence type="ECO:0000256" key="1">
    <source>
        <dbReference type="SAM" id="SignalP"/>
    </source>
</evidence>
<evidence type="ECO:0000313" key="3">
    <source>
        <dbReference type="EMBL" id="GFH12435.1"/>
    </source>
</evidence>
<protein>
    <submittedName>
        <fullName evidence="3">Carboxymethylenebutenolidase</fullName>
    </submittedName>
</protein>
<dbReference type="Proteomes" id="UP000485058">
    <property type="component" value="Unassembled WGS sequence"/>
</dbReference>
<dbReference type="InterPro" id="IPR029058">
    <property type="entry name" value="AB_hydrolase_fold"/>
</dbReference>
<dbReference type="PANTHER" id="PTHR46623">
    <property type="entry name" value="CARBOXYMETHYLENEBUTENOLIDASE-RELATED"/>
    <property type="match status" value="1"/>
</dbReference>
<dbReference type="Gene3D" id="3.40.50.1820">
    <property type="entry name" value="alpha/beta hydrolase"/>
    <property type="match status" value="1"/>
</dbReference>
<organism evidence="3 4">
    <name type="scientific">Haematococcus lacustris</name>
    <name type="common">Green alga</name>
    <name type="synonym">Haematococcus pluvialis</name>
    <dbReference type="NCBI Taxonomy" id="44745"/>
    <lineage>
        <taxon>Eukaryota</taxon>
        <taxon>Viridiplantae</taxon>
        <taxon>Chlorophyta</taxon>
        <taxon>core chlorophytes</taxon>
        <taxon>Chlorophyceae</taxon>
        <taxon>CS clade</taxon>
        <taxon>Chlamydomonadales</taxon>
        <taxon>Haematococcaceae</taxon>
        <taxon>Haematococcus</taxon>
    </lineage>
</organism>
<comment type="caution">
    <text evidence="3">The sequence shown here is derived from an EMBL/GenBank/DDBJ whole genome shotgun (WGS) entry which is preliminary data.</text>
</comment>
<keyword evidence="1" id="KW-0732">Signal</keyword>
<dbReference type="Pfam" id="PF01738">
    <property type="entry name" value="DLH"/>
    <property type="match status" value="1"/>
</dbReference>
<dbReference type="InterPro" id="IPR002925">
    <property type="entry name" value="Dienelactn_hydro"/>
</dbReference>
<feature type="signal peptide" evidence="1">
    <location>
        <begin position="1"/>
        <end position="24"/>
    </location>
</feature>
<accession>A0A699YT81</accession>
<dbReference type="GO" id="GO:0016787">
    <property type="term" value="F:hydrolase activity"/>
    <property type="evidence" value="ECO:0007669"/>
    <property type="project" value="InterPro"/>
</dbReference>
<dbReference type="PANTHER" id="PTHR46623:SF6">
    <property type="entry name" value="ALPHA_BETA-HYDROLASES SUPERFAMILY PROTEIN"/>
    <property type="match status" value="1"/>
</dbReference>